<organism evidence="1 2">
    <name type="scientific">Butyricimonas paravirosa</name>
    <dbReference type="NCBI Taxonomy" id="1472417"/>
    <lineage>
        <taxon>Bacteria</taxon>
        <taxon>Pseudomonadati</taxon>
        <taxon>Bacteroidota</taxon>
        <taxon>Bacteroidia</taxon>
        <taxon>Bacteroidales</taxon>
        <taxon>Odoribacteraceae</taxon>
        <taxon>Butyricimonas</taxon>
    </lineage>
</organism>
<reference evidence="1 2" key="1">
    <citation type="submission" date="2020-03" db="EMBL/GenBank/DDBJ databases">
        <title>Genomic Encyclopedia of Type Strains, Phase IV (KMG-IV): sequencing the most valuable type-strain genomes for metagenomic binning, comparative biology and taxonomic classification.</title>
        <authorList>
            <person name="Goeker M."/>
        </authorList>
    </citation>
    <scope>NUCLEOTIDE SEQUENCE [LARGE SCALE GENOMIC DNA]</scope>
    <source>
        <strain evidence="1 2">DSM 105722</strain>
    </source>
</reference>
<protein>
    <submittedName>
        <fullName evidence="1">Uncharacterized protein</fullName>
    </submittedName>
</protein>
<evidence type="ECO:0000313" key="1">
    <source>
        <dbReference type="EMBL" id="NJC17809.1"/>
    </source>
</evidence>
<evidence type="ECO:0000313" key="2">
    <source>
        <dbReference type="Proteomes" id="UP000576368"/>
    </source>
</evidence>
<accession>A0A7X5YAX0</accession>
<comment type="caution">
    <text evidence="1">The sequence shown here is derived from an EMBL/GenBank/DDBJ whole genome shotgun (WGS) entry which is preliminary data.</text>
</comment>
<proteinExistence type="predicted"/>
<dbReference type="Proteomes" id="UP000576368">
    <property type="component" value="Unassembled WGS sequence"/>
</dbReference>
<dbReference type="AlphaFoldDB" id="A0A7X5YAX0"/>
<gene>
    <name evidence="1" type="ORF">GGR15_001424</name>
</gene>
<name>A0A7X5YAX0_9BACT</name>
<dbReference type="EMBL" id="JAATLI010000004">
    <property type="protein sequence ID" value="NJC17809.1"/>
    <property type="molecule type" value="Genomic_DNA"/>
</dbReference>
<sequence length="67" mass="7897">MKVMLPLPVIIRFYDLNSPKETIRGIKKSRTFTMFMGYIYYTKVLPPKTLIANGHPWVQENYIMGMI</sequence>